<evidence type="ECO:0000313" key="3">
    <source>
        <dbReference type="Proteomes" id="UP000199663"/>
    </source>
</evidence>
<dbReference type="PANTHER" id="PTHR35024">
    <property type="entry name" value="HYPOTHETICAL CYTOSOLIC PROTEIN"/>
    <property type="match status" value="1"/>
</dbReference>
<comment type="similarity">
    <text evidence="1">Belongs to the bactofilin family.</text>
</comment>
<dbReference type="EMBL" id="FNQC01000002">
    <property type="protein sequence ID" value="SDY68072.1"/>
    <property type="molecule type" value="Genomic_DNA"/>
</dbReference>
<evidence type="ECO:0000256" key="1">
    <source>
        <dbReference type="ARBA" id="ARBA00044755"/>
    </source>
</evidence>
<evidence type="ECO:0000313" key="2">
    <source>
        <dbReference type="EMBL" id="SDY68072.1"/>
    </source>
</evidence>
<gene>
    <name evidence="2" type="ORF">SAMN05444412_102213</name>
</gene>
<dbReference type="Proteomes" id="UP000199663">
    <property type="component" value="Unassembled WGS sequence"/>
</dbReference>
<organism evidence="2 3">
    <name type="scientific">Rhodonellum ikkaensis</name>
    <dbReference type="NCBI Taxonomy" id="336829"/>
    <lineage>
        <taxon>Bacteria</taxon>
        <taxon>Pseudomonadati</taxon>
        <taxon>Bacteroidota</taxon>
        <taxon>Cytophagia</taxon>
        <taxon>Cytophagales</taxon>
        <taxon>Cytophagaceae</taxon>
        <taxon>Rhodonellum</taxon>
    </lineage>
</organism>
<comment type="caution">
    <text evidence="2">The sequence shown here is derived from an EMBL/GenBank/DDBJ whole genome shotgun (WGS) entry which is preliminary data.</text>
</comment>
<sequence>MFNKSEKIEEKRTIAVEQTDTSNVISKETRITGDIQALGNIRIEGSVDGTIYSKGRVVIGEVSVIKGNITSVEAEISGKVEGEVTCTEILFLRRSAIISGNITTQKLVVENGAVFNGKCQMNTNAMVVSKSEDKNEQRGKQSATG</sequence>
<dbReference type="PANTHER" id="PTHR35024:SF4">
    <property type="entry name" value="POLYMER-FORMING CYTOSKELETAL PROTEIN"/>
    <property type="match status" value="1"/>
</dbReference>
<protein>
    <submittedName>
        <fullName evidence="2">Protein CcmA, bactofilin family</fullName>
    </submittedName>
</protein>
<proteinExistence type="inferred from homology"/>
<dbReference type="RefSeq" id="WP_019596615.1">
    <property type="nucleotide sequence ID" value="NZ_FNQC01000002.1"/>
</dbReference>
<reference evidence="2 3" key="1">
    <citation type="submission" date="2016-10" db="EMBL/GenBank/DDBJ databases">
        <authorList>
            <person name="Varghese N."/>
            <person name="Submissions S."/>
        </authorList>
    </citation>
    <scope>NUCLEOTIDE SEQUENCE [LARGE SCALE GENOMIC DNA]</scope>
    <source>
        <strain evidence="2 3">DSM 17997</strain>
    </source>
</reference>
<keyword evidence="3" id="KW-1185">Reference proteome</keyword>
<name>A0A1H3LUH7_9BACT</name>
<dbReference type="InterPro" id="IPR007607">
    <property type="entry name" value="BacA/B"/>
</dbReference>
<accession>A0A1H3LUH7</accession>
<dbReference type="Pfam" id="PF04519">
    <property type="entry name" value="Bactofilin"/>
    <property type="match status" value="1"/>
</dbReference>